<keyword evidence="6" id="KW-1185">Reference proteome</keyword>
<evidence type="ECO:0000256" key="1">
    <source>
        <dbReference type="ARBA" id="ARBA00023180"/>
    </source>
</evidence>
<feature type="domain" description="PSI" evidence="4">
    <location>
        <begin position="27"/>
        <end position="95"/>
    </location>
</feature>
<dbReference type="EMBL" id="CH991577">
    <property type="protein sequence ID" value="EDQ85098.1"/>
    <property type="molecule type" value="Genomic_DNA"/>
</dbReference>
<evidence type="ECO:0000256" key="3">
    <source>
        <dbReference type="SAM" id="SignalP"/>
    </source>
</evidence>
<dbReference type="OMA" id="QCATATV"/>
<dbReference type="InParanoid" id="A9VBH0"/>
<dbReference type="AlphaFoldDB" id="A9VBH0"/>
<feature type="compositionally biased region" description="Pro residues" evidence="2">
    <location>
        <begin position="221"/>
        <end position="241"/>
    </location>
</feature>
<dbReference type="SMART" id="SM00423">
    <property type="entry name" value="PSI"/>
    <property type="match status" value="2"/>
</dbReference>
<proteinExistence type="predicted"/>
<organism evidence="5 6">
    <name type="scientific">Monosiga brevicollis</name>
    <name type="common">Choanoflagellate</name>
    <dbReference type="NCBI Taxonomy" id="81824"/>
    <lineage>
        <taxon>Eukaryota</taxon>
        <taxon>Choanoflagellata</taxon>
        <taxon>Craspedida</taxon>
        <taxon>Salpingoecidae</taxon>
        <taxon>Monosiga</taxon>
    </lineage>
</organism>
<evidence type="ECO:0000313" key="6">
    <source>
        <dbReference type="Proteomes" id="UP000001357"/>
    </source>
</evidence>
<dbReference type="Proteomes" id="UP000001357">
    <property type="component" value="Unassembled WGS sequence"/>
</dbReference>
<evidence type="ECO:0000256" key="2">
    <source>
        <dbReference type="SAM" id="MobiDB-lite"/>
    </source>
</evidence>
<dbReference type="InterPro" id="IPR016201">
    <property type="entry name" value="PSI"/>
</dbReference>
<protein>
    <recommendedName>
        <fullName evidence="4">PSI domain-containing protein</fullName>
    </recommendedName>
</protein>
<gene>
    <name evidence="5" type="ORF">MONBRDRAFT_29569</name>
</gene>
<evidence type="ECO:0000313" key="5">
    <source>
        <dbReference type="EMBL" id="EDQ85098.1"/>
    </source>
</evidence>
<name>A9VBH0_MONBE</name>
<keyword evidence="1" id="KW-0325">Glycoprotein</keyword>
<dbReference type="RefSeq" id="XP_001750102.1">
    <property type="nucleotide sequence ID" value="XM_001750050.1"/>
</dbReference>
<accession>A9VBH0</accession>
<evidence type="ECO:0000259" key="4">
    <source>
        <dbReference type="SMART" id="SM00423"/>
    </source>
</evidence>
<reference evidence="5 6" key="1">
    <citation type="journal article" date="2008" name="Nature">
        <title>The genome of the choanoflagellate Monosiga brevicollis and the origin of metazoans.</title>
        <authorList>
            <consortium name="JGI Sequencing"/>
            <person name="King N."/>
            <person name="Westbrook M.J."/>
            <person name="Young S.L."/>
            <person name="Kuo A."/>
            <person name="Abedin M."/>
            <person name="Chapman J."/>
            <person name="Fairclough S."/>
            <person name="Hellsten U."/>
            <person name="Isogai Y."/>
            <person name="Letunic I."/>
            <person name="Marr M."/>
            <person name="Pincus D."/>
            <person name="Putnam N."/>
            <person name="Rokas A."/>
            <person name="Wright K.J."/>
            <person name="Zuzow R."/>
            <person name="Dirks W."/>
            <person name="Good M."/>
            <person name="Goodstein D."/>
            <person name="Lemons D."/>
            <person name="Li W."/>
            <person name="Lyons J.B."/>
            <person name="Morris A."/>
            <person name="Nichols S."/>
            <person name="Richter D.J."/>
            <person name="Salamov A."/>
            <person name="Bork P."/>
            <person name="Lim W.A."/>
            <person name="Manning G."/>
            <person name="Miller W.T."/>
            <person name="McGinnis W."/>
            <person name="Shapiro H."/>
            <person name="Tjian R."/>
            <person name="Grigoriev I.V."/>
            <person name="Rokhsar D."/>
        </authorList>
    </citation>
    <scope>NUCLEOTIDE SEQUENCE [LARGE SCALE GENOMIC DNA]</scope>
    <source>
        <strain evidence="6">MX1 / ATCC 50154</strain>
    </source>
</reference>
<sequence>MAATVATVVLLGLVALPASSGVAAIDECSNFTTCETCLFNGSSSSRRVYCGWCHSNVVYKDCAVLSPDNSIGKKCVDVRGPSFICPSEYNTDQCTADYACDYATGKCSLAPAGSGLYPDQNSCQAHCFKTPSTYLCNTTTYQCQECKSTSDPNCSDKTTACENCNPPASAKFKCDISNPESPTCKQCAINEANCSDFKTACSKCNNGPNPTPASTTTTAPGPTPPAPPTPPPTPTPPPPPQKFYSCNPTQLVCEESASGNPQSFCNATCGHFPPADLKDKTFRGVEISKRITLGEFDFNFSDSTVTLLYPNNTQGVANVTMNGQTVFTWLSGPLAGTSQNILDTEANYGPETIARYIALAPPGQDAPYTVNQAMQMPGVQVFVVFACEDWKSGSCNFSSVFDSARAQAQALVKTHLAPAVPHRRPRHLYAQPIAEVQAPADTDPCNAFTNCSECVAAAPGGDVKCGWCMGGHLHYNSSGDSPYKCAGYTNGIPHAFTCEGFRTEDCSGYSCNWTQTLPQCYKSDEGEYQDDASCEATCQPNQMASCNPLTKQCEICSQGSPNCTQTKAECDAICDLPHAKCNMQTLQCESCDISSDPDCTDTVGSCQEKCTNQTASFGECDPLTGQCIPCNPDNHEAGCVKHCNASCAFGGLYICNHTDQTCQQNLNGNMSLEACVNDCLPPNPQHGNFGCDFSNPAQPKCVAGEGNQTQTDCSRNCHAPPFAKCNYVTGQCEACNTTDPACQYTTAECAVFCHASGELLGIFRGIAINKDFTRTEWDVQFFSDGKVAFMDRATNDKYEADFSLQGNTSSGGAPITLSFHQAPANGALPVQPGDQVAGLYLTLNGEAQEMRFLYLGLGTASTPATDFDTAMSTMEFALVGCLATDGSCNFSPATIPE</sequence>
<feature type="region of interest" description="Disordered" evidence="2">
    <location>
        <begin position="212"/>
        <end position="241"/>
    </location>
</feature>
<feature type="signal peptide" evidence="3">
    <location>
        <begin position="1"/>
        <end position="24"/>
    </location>
</feature>
<feature type="chain" id="PRO_5002743062" description="PSI domain-containing protein" evidence="3">
    <location>
        <begin position="25"/>
        <end position="897"/>
    </location>
</feature>
<dbReference type="KEGG" id="mbr:MONBRDRAFT_29569"/>
<dbReference type="GeneID" id="5895337"/>
<feature type="domain" description="PSI" evidence="4">
    <location>
        <begin position="444"/>
        <end position="486"/>
    </location>
</feature>
<keyword evidence="3" id="KW-0732">Signal</keyword>